<proteinExistence type="predicted"/>
<reference evidence="2" key="1">
    <citation type="submission" date="2015-05" db="EMBL/GenBank/DDBJ databases">
        <authorList>
            <person name="Fogelqvist Johan"/>
        </authorList>
    </citation>
    <scope>NUCLEOTIDE SEQUENCE [LARGE SCALE GENOMIC DNA]</scope>
</reference>
<dbReference type="Proteomes" id="UP000044602">
    <property type="component" value="Unassembled WGS sequence"/>
</dbReference>
<keyword evidence="2" id="KW-1185">Reference proteome</keyword>
<organism evidence="1 2">
    <name type="scientific">Verticillium longisporum</name>
    <name type="common">Verticillium dahliae var. longisporum</name>
    <dbReference type="NCBI Taxonomy" id="100787"/>
    <lineage>
        <taxon>Eukaryota</taxon>
        <taxon>Fungi</taxon>
        <taxon>Dikarya</taxon>
        <taxon>Ascomycota</taxon>
        <taxon>Pezizomycotina</taxon>
        <taxon>Sordariomycetes</taxon>
        <taxon>Hypocreomycetidae</taxon>
        <taxon>Glomerellales</taxon>
        <taxon>Plectosphaerellaceae</taxon>
        <taxon>Verticillium</taxon>
    </lineage>
</organism>
<dbReference type="EMBL" id="CVQH01021262">
    <property type="protein sequence ID" value="CRK29842.1"/>
    <property type="molecule type" value="Genomic_DNA"/>
</dbReference>
<accession>A0A0G4M6N8</accession>
<evidence type="ECO:0000313" key="2">
    <source>
        <dbReference type="Proteomes" id="UP000044602"/>
    </source>
</evidence>
<dbReference type="STRING" id="100787.A0A0G4M6N8"/>
<sequence length="76" mass="8409">MKSVAQGAATSIYAALSNEWEGRGGRYLSNLAEEGPAEISENWLQSEVGYAPWAYDEEAARELWEKSNKLVGIDDE</sequence>
<gene>
    <name evidence="1" type="ORF">BN1708_015687</name>
</gene>
<evidence type="ECO:0000313" key="1">
    <source>
        <dbReference type="EMBL" id="CRK29842.1"/>
    </source>
</evidence>
<protein>
    <submittedName>
        <fullName evidence="1">Uncharacterized protein</fullName>
    </submittedName>
</protein>
<dbReference type="Gene3D" id="3.40.50.720">
    <property type="entry name" value="NAD(P)-binding Rossmann-like Domain"/>
    <property type="match status" value="1"/>
</dbReference>
<name>A0A0G4M6N8_VERLO</name>
<dbReference type="AlphaFoldDB" id="A0A0G4M6N8"/>